<evidence type="ECO:0000313" key="2">
    <source>
        <dbReference type="Proteomes" id="UP000772434"/>
    </source>
</evidence>
<evidence type="ECO:0000313" key="1">
    <source>
        <dbReference type="EMBL" id="KAF9070731.1"/>
    </source>
</evidence>
<sequence>MGQRHQAYIIARLIPHGSTDGKAYYRCIGGVHHQWCYGSLPLLKADHFITLVKNNPAMIREELKSIQGQFGRFGQEPTISAVPCPYLHFLLASAFNIDLDTQNVSGGKLAQTMLPAHMGCWDGDNNDGLTILDVTDPLNPSYAFISGPETDSDLGDLPCTARDYLEVYYPDGSDEENDDILNSALTAKFDSVPFLTEDMLAEAWPREFGAVKHTRRRRHATRRSIPKLIPEPSIVSSDPKVPALSELVVEPAVARSLELGDTSNIELLIPGKTAQIKAALCALSPFPETGLPLLLSIVQEELKHKGNILDLTGFSLSPEQLASVAAEFPDARTVILSHSPQVRSEHVRALLSSKPNIDHLELMNTGITNDILASLLQDHPEIFKRVSDIIHPLLVATKRITNPGAFHVFASSQTSYFMTTPTGGIAISVWTPAKIVQNICGFLAALHPDSPASMSGNSIESMVIQVALSSGTRAPDTPWKDRTVTTVARNFSVLTSGAWTFMFNQANPLTMRGGATESRYAFAKVLPGCTQVQTYDLGGFLEEMRKEGRGPLPNDELVKKFNDLIKGVKVGTNVDAVPQTMSSMMMALINGLSLPNFRNQKPSIALFDNDGGSKYMASFLPK</sequence>
<dbReference type="AlphaFoldDB" id="A0A9P5PR90"/>
<proteinExistence type="predicted"/>
<keyword evidence="2" id="KW-1185">Reference proteome</keyword>
<comment type="caution">
    <text evidence="1">The sequence shown here is derived from an EMBL/GenBank/DDBJ whole genome shotgun (WGS) entry which is preliminary data.</text>
</comment>
<gene>
    <name evidence="1" type="ORF">BDP27DRAFT_1323326</name>
</gene>
<protein>
    <submittedName>
        <fullName evidence="1">Uncharacterized protein</fullName>
    </submittedName>
</protein>
<dbReference type="Proteomes" id="UP000772434">
    <property type="component" value="Unassembled WGS sequence"/>
</dbReference>
<dbReference type="OrthoDB" id="3515175at2759"/>
<organism evidence="1 2">
    <name type="scientific">Rhodocollybia butyracea</name>
    <dbReference type="NCBI Taxonomy" id="206335"/>
    <lineage>
        <taxon>Eukaryota</taxon>
        <taxon>Fungi</taxon>
        <taxon>Dikarya</taxon>
        <taxon>Basidiomycota</taxon>
        <taxon>Agaricomycotina</taxon>
        <taxon>Agaricomycetes</taxon>
        <taxon>Agaricomycetidae</taxon>
        <taxon>Agaricales</taxon>
        <taxon>Marasmiineae</taxon>
        <taxon>Omphalotaceae</taxon>
        <taxon>Rhodocollybia</taxon>
    </lineage>
</organism>
<accession>A0A9P5PR90</accession>
<name>A0A9P5PR90_9AGAR</name>
<reference evidence="1" key="1">
    <citation type="submission" date="2020-11" db="EMBL/GenBank/DDBJ databases">
        <authorList>
            <consortium name="DOE Joint Genome Institute"/>
            <person name="Ahrendt S."/>
            <person name="Riley R."/>
            <person name="Andreopoulos W."/>
            <person name="Labutti K."/>
            <person name="Pangilinan J."/>
            <person name="Ruiz-Duenas F.J."/>
            <person name="Barrasa J.M."/>
            <person name="Sanchez-Garcia M."/>
            <person name="Camarero S."/>
            <person name="Miyauchi S."/>
            <person name="Serrano A."/>
            <person name="Linde D."/>
            <person name="Babiker R."/>
            <person name="Drula E."/>
            <person name="Ayuso-Fernandez I."/>
            <person name="Pacheco R."/>
            <person name="Padilla G."/>
            <person name="Ferreira P."/>
            <person name="Barriuso J."/>
            <person name="Kellner H."/>
            <person name="Castanera R."/>
            <person name="Alfaro M."/>
            <person name="Ramirez L."/>
            <person name="Pisabarro A.G."/>
            <person name="Kuo A."/>
            <person name="Tritt A."/>
            <person name="Lipzen A."/>
            <person name="He G."/>
            <person name="Yan M."/>
            <person name="Ng V."/>
            <person name="Cullen D."/>
            <person name="Martin F."/>
            <person name="Rosso M.-N."/>
            <person name="Henrissat B."/>
            <person name="Hibbett D."/>
            <person name="Martinez A.T."/>
            <person name="Grigoriev I.V."/>
        </authorList>
    </citation>
    <scope>NUCLEOTIDE SEQUENCE</scope>
    <source>
        <strain evidence="1">AH 40177</strain>
    </source>
</reference>
<dbReference type="EMBL" id="JADNRY010000038">
    <property type="protein sequence ID" value="KAF9070731.1"/>
    <property type="molecule type" value="Genomic_DNA"/>
</dbReference>